<evidence type="ECO:0000256" key="13">
    <source>
        <dbReference type="SAM" id="SignalP"/>
    </source>
</evidence>
<keyword evidence="9" id="KW-0843">Virulence</keyword>
<dbReference type="PANTHER" id="PTHR43806">
    <property type="entry name" value="PEPTIDASE S8"/>
    <property type="match status" value="1"/>
</dbReference>
<keyword evidence="4" id="KW-0964">Secreted</keyword>
<sequence length="401" mass="43041">MQLLRSLLLLLPFVAANPIPRAEPEIIPGKYIVTFKDGVSQSDIDAHKTWVASVHQSYLAAAAGVQKSYSAGMRKTYQINKMNAYSGVFDDKTAADIRRNPIVAAVTPDQKVHLSSIVTQENATWGLGRMSGKGQNSTEYKYDSSAGHGVFVYVLDSGLNVNHVEFEGRAIFGHNAVDESPNEDLDGHGTHVAGIINSKTYGVAKRATVVGVKGFDGYSSSYESVLDAYDWIVDDIRRKHRKNKAVVTLSFSGAPYEAFDNAVRQGFAAGITHVAAAGNSYNTTADTTPGGISEIITVGALQQDNTRAPFSNYGQGVDIFAPGDDILSLYKGSNEAIIENSGTSAACAHVAGLIAYLMGKERLTSPTAVARRVFELSVPDLVKDARGSANRIAYNGIREQK</sequence>
<evidence type="ECO:0000256" key="6">
    <source>
        <dbReference type="ARBA" id="ARBA00022729"/>
    </source>
</evidence>
<keyword evidence="5 12" id="KW-0645">Protease</keyword>
<evidence type="ECO:0000313" key="17">
    <source>
        <dbReference type="Proteomes" id="UP001219355"/>
    </source>
</evidence>
<feature type="domain" description="Inhibitor I9" evidence="15">
    <location>
        <begin position="30"/>
        <end position="114"/>
    </location>
</feature>
<dbReference type="InterPro" id="IPR010259">
    <property type="entry name" value="S8pro/Inhibitor_I9"/>
</dbReference>
<evidence type="ECO:0000256" key="9">
    <source>
        <dbReference type="ARBA" id="ARBA00023026"/>
    </source>
</evidence>
<reference evidence="16" key="1">
    <citation type="submission" date="2023-03" db="EMBL/GenBank/DDBJ databases">
        <title>Emydomyces testavorans Genome Sequence.</title>
        <authorList>
            <person name="Hoyer L."/>
        </authorList>
    </citation>
    <scope>NUCLEOTIDE SEQUENCE</scope>
    <source>
        <strain evidence="16">16-2883</strain>
    </source>
</reference>
<protein>
    <submittedName>
        <fullName evidence="16">S8 family peptidase</fullName>
        <ecNumber evidence="16">3.4.21.63</ecNumber>
    </submittedName>
</protein>
<feature type="active site" description="Charge relay system" evidence="12">
    <location>
        <position position="344"/>
    </location>
</feature>
<evidence type="ECO:0000256" key="5">
    <source>
        <dbReference type="ARBA" id="ARBA00022670"/>
    </source>
</evidence>
<dbReference type="PANTHER" id="PTHR43806:SF58">
    <property type="entry name" value="ALKALINE PROTEASE 1-RELATED"/>
    <property type="match status" value="1"/>
</dbReference>
<evidence type="ECO:0000256" key="10">
    <source>
        <dbReference type="ARBA" id="ARBA00023145"/>
    </source>
</evidence>
<keyword evidence="10" id="KW-0865">Zymogen</keyword>
<gene>
    <name evidence="16" type="ORF">PRK78_004613</name>
</gene>
<feature type="active site" description="Charge relay system" evidence="12">
    <location>
        <position position="188"/>
    </location>
</feature>
<dbReference type="Pfam" id="PF05922">
    <property type="entry name" value="Inhibitor_I9"/>
    <property type="match status" value="1"/>
</dbReference>
<dbReference type="InterPro" id="IPR000209">
    <property type="entry name" value="Peptidase_S8/S53_dom"/>
</dbReference>
<keyword evidence="11" id="KW-0325">Glycoprotein</keyword>
<dbReference type="Pfam" id="PF00082">
    <property type="entry name" value="Peptidase_S8"/>
    <property type="match status" value="1"/>
</dbReference>
<dbReference type="AlphaFoldDB" id="A0AAF0ILU4"/>
<dbReference type="Proteomes" id="UP001219355">
    <property type="component" value="Chromosome 2"/>
</dbReference>
<dbReference type="PROSITE" id="PS00136">
    <property type="entry name" value="SUBTILASE_ASP"/>
    <property type="match status" value="1"/>
</dbReference>
<feature type="signal peptide" evidence="13">
    <location>
        <begin position="1"/>
        <end position="16"/>
    </location>
</feature>
<keyword evidence="17" id="KW-1185">Reference proteome</keyword>
<evidence type="ECO:0000256" key="7">
    <source>
        <dbReference type="ARBA" id="ARBA00022801"/>
    </source>
</evidence>
<proteinExistence type="inferred from homology"/>
<evidence type="ECO:0000256" key="2">
    <source>
        <dbReference type="ARBA" id="ARBA00004613"/>
    </source>
</evidence>
<feature type="chain" id="PRO_5042204011" evidence="13">
    <location>
        <begin position="17"/>
        <end position="401"/>
    </location>
</feature>
<feature type="domain" description="Peptidase S8/S53" evidence="14">
    <location>
        <begin position="147"/>
        <end position="368"/>
    </location>
</feature>
<keyword evidence="7 12" id="KW-0378">Hydrolase</keyword>
<accession>A0AAF0ILU4</accession>
<evidence type="ECO:0000259" key="15">
    <source>
        <dbReference type="Pfam" id="PF05922"/>
    </source>
</evidence>
<dbReference type="SUPFAM" id="SSF52743">
    <property type="entry name" value="Subtilisin-like"/>
    <property type="match status" value="1"/>
</dbReference>
<dbReference type="InterPro" id="IPR050131">
    <property type="entry name" value="Peptidase_S8_subtilisin-like"/>
</dbReference>
<evidence type="ECO:0000256" key="11">
    <source>
        <dbReference type="ARBA" id="ARBA00023180"/>
    </source>
</evidence>
<dbReference type="InterPro" id="IPR015500">
    <property type="entry name" value="Peptidase_S8_subtilisin-rel"/>
</dbReference>
<dbReference type="PRINTS" id="PR00723">
    <property type="entry name" value="SUBTILISIN"/>
</dbReference>
<dbReference type="InterPro" id="IPR023827">
    <property type="entry name" value="Peptidase_S8_Asp-AS"/>
</dbReference>
<dbReference type="EC" id="3.4.21.63" evidence="16"/>
<dbReference type="InterPro" id="IPR034193">
    <property type="entry name" value="PCSK9_ProteinaseK-like"/>
</dbReference>
<comment type="subcellular location">
    <subcellularLocation>
        <location evidence="2">Secreted</location>
    </subcellularLocation>
</comment>
<comment type="function">
    <text evidence="1">Secreted subtilisin-like serine protease with keratinolytic activity that contributes to pathogenicity.</text>
</comment>
<evidence type="ECO:0000256" key="3">
    <source>
        <dbReference type="ARBA" id="ARBA00011073"/>
    </source>
</evidence>
<evidence type="ECO:0000256" key="12">
    <source>
        <dbReference type="PROSITE-ProRule" id="PRU01240"/>
    </source>
</evidence>
<evidence type="ECO:0000259" key="14">
    <source>
        <dbReference type="Pfam" id="PF00082"/>
    </source>
</evidence>
<keyword evidence="6 13" id="KW-0732">Signal</keyword>
<name>A0AAF0ILU4_9EURO</name>
<dbReference type="Gene3D" id="3.30.70.80">
    <property type="entry name" value="Peptidase S8 propeptide/proteinase inhibitor I9"/>
    <property type="match status" value="1"/>
</dbReference>
<evidence type="ECO:0000313" key="16">
    <source>
        <dbReference type="EMBL" id="WEW59144.1"/>
    </source>
</evidence>
<dbReference type="GO" id="GO:0005576">
    <property type="term" value="C:extracellular region"/>
    <property type="evidence" value="ECO:0007669"/>
    <property type="project" value="UniProtKB-SubCell"/>
</dbReference>
<dbReference type="GO" id="GO:0006508">
    <property type="term" value="P:proteolysis"/>
    <property type="evidence" value="ECO:0007669"/>
    <property type="project" value="UniProtKB-KW"/>
</dbReference>
<evidence type="ECO:0000256" key="4">
    <source>
        <dbReference type="ARBA" id="ARBA00022525"/>
    </source>
</evidence>
<keyword evidence="8 12" id="KW-0720">Serine protease</keyword>
<organism evidence="16 17">
    <name type="scientific">Emydomyces testavorans</name>
    <dbReference type="NCBI Taxonomy" id="2070801"/>
    <lineage>
        <taxon>Eukaryota</taxon>
        <taxon>Fungi</taxon>
        <taxon>Dikarya</taxon>
        <taxon>Ascomycota</taxon>
        <taxon>Pezizomycotina</taxon>
        <taxon>Eurotiomycetes</taxon>
        <taxon>Eurotiomycetidae</taxon>
        <taxon>Onygenales</taxon>
        <taxon>Nannizziopsiaceae</taxon>
        <taxon>Emydomyces</taxon>
    </lineage>
</organism>
<dbReference type="SUPFAM" id="SSF54897">
    <property type="entry name" value="Protease propeptides/inhibitors"/>
    <property type="match status" value="1"/>
</dbReference>
<dbReference type="InterPro" id="IPR036852">
    <property type="entry name" value="Peptidase_S8/S53_dom_sf"/>
</dbReference>
<evidence type="ECO:0000256" key="8">
    <source>
        <dbReference type="ARBA" id="ARBA00022825"/>
    </source>
</evidence>
<dbReference type="Gene3D" id="3.40.50.200">
    <property type="entry name" value="Peptidase S8/S53 domain"/>
    <property type="match status" value="1"/>
</dbReference>
<dbReference type="PROSITE" id="PS51892">
    <property type="entry name" value="SUBTILASE"/>
    <property type="match status" value="1"/>
</dbReference>
<feature type="active site" description="Charge relay system" evidence="12">
    <location>
        <position position="156"/>
    </location>
</feature>
<evidence type="ECO:0000256" key="1">
    <source>
        <dbReference type="ARBA" id="ARBA00002101"/>
    </source>
</evidence>
<comment type="similarity">
    <text evidence="3 12">Belongs to the peptidase S8 family.</text>
</comment>
<dbReference type="EMBL" id="CP120628">
    <property type="protein sequence ID" value="WEW59144.1"/>
    <property type="molecule type" value="Genomic_DNA"/>
</dbReference>
<dbReference type="CDD" id="cd04077">
    <property type="entry name" value="Peptidases_S8_PCSK9_ProteinaseK_like"/>
    <property type="match status" value="1"/>
</dbReference>
<dbReference type="GO" id="GO:0004252">
    <property type="term" value="F:serine-type endopeptidase activity"/>
    <property type="evidence" value="ECO:0007669"/>
    <property type="project" value="UniProtKB-UniRule"/>
</dbReference>
<dbReference type="InterPro" id="IPR037045">
    <property type="entry name" value="S8pro/Inhibitor_I9_sf"/>
</dbReference>
<dbReference type="FunFam" id="3.40.50.200:FF:000014">
    <property type="entry name" value="Proteinase K"/>
    <property type="match status" value="1"/>
</dbReference>